<reference evidence="5 6" key="1">
    <citation type="submission" date="2019-02" db="EMBL/GenBank/DDBJ databases">
        <title>Deep-cultivation of Planctomycetes and their phenomic and genomic characterization uncovers novel biology.</title>
        <authorList>
            <person name="Wiegand S."/>
            <person name="Jogler M."/>
            <person name="Boedeker C."/>
            <person name="Pinto D."/>
            <person name="Vollmers J."/>
            <person name="Rivas-Marin E."/>
            <person name="Kohn T."/>
            <person name="Peeters S.H."/>
            <person name="Heuer A."/>
            <person name="Rast P."/>
            <person name="Oberbeckmann S."/>
            <person name="Bunk B."/>
            <person name="Jeske O."/>
            <person name="Meyerdierks A."/>
            <person name="Storesund J.E."/>
            <person name="Kallscheuer N."/>
            <person name="Luecker S."/>
            <person name="Lage O.M."/>
            <person name="Pohl T."/>
            <person name="Merkel B.J."/>
            <person name="Hornburger P."/>
            <person name="Mueller R.-W."/>
            <person name="Bruemmer F."/>
            <person name="Labrenz M."/>
            <person name="Spormann A.M."/>
            <person name="Op Den Camp H."/>
            <person name="Overmann J."/>
            <person name="Amann R."/>
            <person name="Jetten M.S.M."/>
            <person name="Mascher T."/>
            <person name="Medema M.H."/>
            <person name="Devos D.P."/>
            <person name="Kaster A.-K."/>
            <person name="Ovreas L."/>
            <person name="Rohde M."/>
            <person name="Galperin M.Y."/>
            <person name="Jogler C."/>
        </authorList>
    </citation>
    <scope>NUCLEOTIDE SEQUENCE [LARGE SCALE GENOMIC DNA]</scope>
    <source>
        <strain evidence="5 6">Pla22</strain>
    </source>
</reference>
<comment type="caution">
    <text evidence="5">The sequence shown here is derived from an EMBL/GenBank/DDBJ whole genome shotgun (WGS) entry which is preliminary data.</text>
</comment>
<sequence length="317" mass="34068" precursor="true">MLSHRNRFPAFVLMLGACCFGSVRADQPSTANSQTEPKADMVIPIWPDSPPQWNAPTEAEKDTSGPDGRNVAGRSVIRLGNVSVPQLHVYIPQHGSSDTIVLIAPGGGYNILAWDLEGTEIAQWLNEIGVAAAVLKYRVPTKREEVKWLAPVQDIQRSISLVRSGQISGVQAKTVGVLGFSAGGNASARAAFSETRHYEPIDSSDEVSIRPDFGVLIYPAWLNREGTTDLIDELSVNENTPPMFLAHAADDNVSALSSVAIYTALHQNKVPASLHVFGSGGHGFGGRTDGKPTDAWPDLCATWLRSRGWARPVAIAP</sequence>
<dbReference type="PROSITE" id="PS51257">
    <property type="entry name" value="PROKAR_LIPOPROTEIN"/>
    <property type="match status" value="1"/>
</dbReference>
<dbReference type="InterPro" id="IPR029058">
    <property type="entry name" value="AB_hydrolase_fold"/>
</dbReference>
<dbReference type="PANTHER" id="PTHR48081">
    <property type="entry name" value="AB HYDROLASE SUPERFAMILY PROTEIN C4A8.06C"/>
    <property type="match status" value="1"/>
</dbReference>
<dbReference type="InterPro" id="IPR049492">
    <property type="entry name" value="BD-FAE-like_dom"/>
</dbReference>
<feature type="domain" description="BD-FAE-like" evidence="4">
    <location>
        <begin position="87"/>
        <end position="197"/>
    </location>
</feature>
<dbReference type="InterPro" id="IPR050300">
    <property type="entry name" value="GDXG_lipolytic_enzyme"/>
</dbReference>
<evidence type="ECO:0000256" key="2">
    <source>
        <dbReference type="SAM" id="MobiDB-lite"/>
    </source>
</evidence>
<gene>
    <name evidence="5" type="primary">axeA1_4</name>
    <name evidence="5" type="ORF">Pla22_12690</name>
</gene>
<evidence type="ECO:0000313" key="5">
    <source>
        <dbReference type="EMBL" id="TWT53639.1"/>
    </source>
</evidence>
<organism evidence="5 6">
    <name type="scientific">Rubripirellula amarantea</name>
    <dbReference type="NCBI Taxonomy" id="2527999"/>
    <lineage>
        <taxon>Bacteria</taxon>
        <taxon>Pseudomonadati</taxon>
        <taxon>Planctomycetota</taxon>
        <taxon>Planctomycetia</taxon>
        <taxon>Pirellulales</taxon>
        <taxon>Pirellulaceae</taxon>
        <taxon>Rubripirellula</taxon>
    </lineage>
</organism>
<protein>
    <submittedName>
        <fullName evidence="5">Acetylxylan esterase</fullName>
        <ecNumber evidence="5">3.1.1.72</ecNumber>
    </submittedName>
</protein>
<keyword evidence="1 5" id="KW-0378">Hydrolase</keyword>
<feature type="chain" id="PRO_5023151535" evidence="3">
    <location>
        <begin position="26"/>
        <end position="317"/>
    </location>
</feature>
<accession>A0A5C5WTW9</accession>
<keyword evidence="6" id="KW-1185">Reference proteome</keyword>
<name>A0A5C5WTW9_9BACT</name>
<dbReference type="PANTHER" id="PTHR48081:SF6">
    <property type="entry name" value="PEPTIDASE S9 PROLYL OLIGOPEPTIDASE CATALYTIC DOMAIN-CONTAINING PROTEIN"/>
    <property type="match status" value="1"/>
</dbReference>
<dbReference type="EC" id="3.1.1.72" evidence="5"/>
<dbReference type="OrthoDB" id="9794725at2"/>
<dbReference type="SUPFAM" id="SSF53474">
    <property type="entry name" value="alpha/beta-Hydrolases"/>
    <property type="match status" value="1"/>
</dbReference>
<dbReference type="GO" id="GO:0046555">
    <property type="term" value="F:acetylxylan esterase activity"/>
    <property type="evidence" value="ECO:0007669"/>
    <property type="project" value="UniProtKB-EC"/>
</dbReference>
<dbReference type="Proteomes" id="UP000316598">
    <property type="component" value="Unassembled WGS sequence"/>
</dbReference>
<evidence type="ECO:0000256" key="3">
    <source>
        <dbReference type="SAM" id="SignalP"/>
    </source>
</evidence>
<dbReference type="Pfam" id="PF20434">
    <property type="entry name" value="BD-FAE"/>
    <property type="match status" value="1"/>
</dbReference>
<dbReference type="EMBL" id="SJPI01000001">
    <property type="protein sequence ID" value="TWT53639.1"/>
    <property type="molecule type" value="Genomic_DNA"/>
</dbReference>
<feature type="signal peptide" evidence="3">
    <location>
        <begin position="1"/>
        <end position="25"/>
    </location>
</feature>
<feature type="region of interest" description="Disordered" evidence="2">
    <location>
        <begin position="46"/>
        <end position="71"/>
    </location>
</feature>
<evidence type="ECO:0000259" key="4">
    <source>
        <dbReference type="Pfam" id="PF20434"/>
    </source>
</evidence>
<keyword evidence="3" id="KW-0732">Signal</keyword>
<proteinExistence type="predicted"/>
<evidence type="ECO:0000313" key="6">
    <source>
        <dbReference type="Proteomes" id="UP000316598"/>
    </source>
</evidence>
<evidence type="ECO:0000256" key="1">
    <source>
        <dbReference type="ARBA" id="ARBA00022801"/>
    </source>
</evidence>
<dbReference type="AlphaFoldDB" id="A0A5C5WTW9"/>
<dbReference type="Gene3D" id="3.40.50.1820">
    <property type="entry name" value="alpha/beta hydrolase"/>
    <property type="match status" value="1"/>
</dbReference>